<dbReference type="InterPro" id="IPR004960">
    <property type="entry name" value="LipA_acyltrans"/>
</dbReference>
<organism evidence="8 9">
    <name type="scientific">Sediminitomix flava</name>
    <dbReference type="NCBI Taxonomy" id="379075"/>
    <lineage>
        <taxon>Bacteria</taxon>
        <taxon>Pseudomonadati</taxon>
        <taxon>Bacteroidota</taxon>
        <taxon>Cytophagia</taxon>
        <taxon>Cytophagales</taxon>
        <taxon>Flammeovirgaceae</taxon>
        <taxon>Sediminitomix</taxon>
    </lineage>
</organism>
<evidence type="ECO:0000256" key="3">
    <source>
        <dbReference type="ARBA" id="ARBA00022519"/>
    </source>
</evidence>
<proteinExistence type="predicted"/>
<keyword evidence="3" id="KW-0997">Cell inner membrane</keyword>
<evidence type="ECO:0000313" key="8">
    <source>
        <dbReference type="EMBL" id="PWJ43069.1"/>
    </source>
</evidence>
<keyword evidence="7" id="KW-0812">Transmembrane</keyword>
<dbReference type="CDD" id="cd07984">
    <property type="entry name" value="LPLAT_LABLAT-like"/>
    <property type="match status" value="1"/>
</dbReference>
<dbReference type="RefSeq" id="WP_158281439.1">
    <property type="nucleotide sequence ID" value="NZ_QGDO01000002.1"/>
</dbReference>
<evidence type="ECO:0000256" key="1">
    <source>
        <dbReference type="ARBA" id="ARBA00004533"/>
    </source>
</evidence>
<accession>A0A315ZD71</accession>
<evidence type="ECO:0000256" key="6">
    <source>
        <dbReference type="ARBA" id="ARBA00023315"/>
    </source>
</evidence>
<keyword evidence="9" id="KW-1185">Reference proteome</keyword>
<evidence type="ECO:0000313" key="9">
    <source>
        <dbReference type="Proteomes" id="UP000245535"/>
    </source>
</evidence>
<dbReference type="EMBL" id="QGDO01000002">
    <property type="protein sequence ID" value="PWJ43069.1"/>
    <property type="molecule type" value="Genomic_DNA"/>
</dbReference>
<comment type="subcellular location">
    <subcellularLocation>
        <location evidence="1">Cell inner membrane</location>
    </subcellularLocation>
</comment>
<evidence type="ECO:0000256" key="2">
    <source>
        <dbReference type="ARBA" id="ARBA00022475"/>
    </source>
</evidence>
<dbReference type="Proteomes" id="UP000245535">
    <property type="component" value="Unassembled WGS sequence"/>
</dbReference>
<protein>
    <submittedName>
        <fullName evidence="8">KDO2-lipid IV(A) lauroyltransferase</fullName>
    </submittedName>
</protein>
<dbReference type="GO" id="GO:0009247">
    <property type="term" value="P:glycolipid biosynthetic process"/>
    <property type="evidence" value="ECO:0007669"/>
    <property type="project" value="UniProtKB-ARBA"/>
</dbReference>
<reference evidence="8 9" key="1">
    <citation type="submission" date="2018-03" db="EMBL/GenBank/DDBJ databases">
        <title>Genomic Encyclopedia of Archaeal and Bacterial Type Strains, Phase II (KMG-II): from individual species to whole genera.</title>
        <authorList>
            <person name="Goeker M."/>
        </authorList>
    </citation>
    <scope>NUCLEOTIDE SEQUENCE [LARGE SCALE GENOMIC DNA]</scope>
    <source>
        <strain evidence="8 9">DSM 28229</strain>
    </source>
</reference>
<keyword evidence="7" id="KW-1133">Transmembrane helix</keyword>
<evidence type="ECO:0000256" key="4">
    <source>
        <dbReference type="ARBA" id="ARBA00022679"/>
    </source>
</evidence>
<dbReference type="AlphaFoldDB" id="A0A315ZD71"/>
<feature type="transmembrane region" description="Helical" evidence="7">
    <location>
        <begin position="12"/>
        <end position="30"/>
    </location>
</feature>
<name>A0A315ZD71_SEDFL</name>
<evidence type="ECO:0000256" key="7">
    <source>
        <dbReference type="SAM" id="Phobius"/>
    </source>
</evidence>
<dbReference type="PANTHER" id="PTHR30606">
    <property type="entry name" value="LIPID A BIOSYNTHESIS LAUROYL ACYLTRANSFERASE"/>
    <property type="match status" value="1"/>
</dbReference>
<evidence type="ECO:0000256" key="5">
    <source>
        <dbReference type="ARBA" id="ARBA00023136"/>
    </source>
</evidence>
<sequence>MWFLKLISRLPLWVLYLKADFLYLFIAYILRYRRKVALQNIQKAFPDKSDKEHKEILKKFYRHLSDLGMEVVKGITISESEIVKRVRFLNKEIVEAEFDKGYSIIIMASHQGNWEWILQGGSAQLSKPMDAVYKTLSNKFFDKLMISVRSKFDGKPIPMDKVFREIISRRSVQRGFVMVADQAPHRSSPKYWTEFMGLDTPFFTGADRIAVSTNYPAYFVKVLKEKRGYYTVEFVKLSEGPYEKNKHNIVKKYAEECEKVIREQPENWLWTHNRWKYTREKTKAELNHYE</sequence>
<keyword evidence="4 8" id="KW-0808">Transferase</keyword>
<keyword evidence="2" id="KW-1003">Cell membrane</keyword>
<gene>
    <name evidence="8" type="ORF">BC781_102617</name>
</gene>
<dbReference type="GO" id="GO:0016746">
    <property type="term" value="F:acyltransferase activity"/>
    <property type="evidence" value="ECO:0007669"/>
    <property type="project" value="UniProtKB-KW"/>
</dbReference>
<dbReference type="Pfam" id="PF03279">
    <property type="entry name" value="Lip_A_acyltrans"/>
    <property type="match status" value="1"/>
</dbReference>
<comment type="caution">
    <text evidence="8">The sequence shown here is derived from an EMBL/GenBank/DDBJ whole genome shotgun (WGS) entry which is preliminary data.</text>
</comment>
<dbReference type="GO" id="GO:0005886">
    <property type="term" value="C:plasma membrane"/>
    <property type="evidence" value="ECO:0007669"/>
    <property type="project" value="UniProtKB-SubCell"/>
</dbReference>
<keyword evidence="5 7" id="KW-0472">Membrane</keyword>
<keyword evidence="6" id="KW-0012">Acyltransferase</keyword>
<dbReference type="OrthoDB" id="9801955at2"/>
<dbReference type="PANTHER" id="PTHR30606:SF10">
    <property type="entry name" value="PHOSPHATIDYLINOSITOL MANNOSIDE ACYLTRANSFERASE"/>
    <property type="match status" value="1"/>
</dbReference>